<comment type="caution">
    <text evidence="2">The sequence shown here is derived from an EMBL/GenBank/DDBJ whole genome shotgun (WGS) entry which is preliminary data.</text>
</comment>
<dbReference type="EMBL" id="JBIAHM010000001">
    <property type="protein sequence ID" value="MFE9597110.1"/>
    <property type="molecule type" value="Genomic_DNA"/>
</dbReference>
<organism evidence="2 3">
    <name type="scientific">Streptomyces hokutonensis</name>
    <dbReference type="NCBI Taxonomy" id="1306990"/>
    <lineage>
        <taxon>Bacteria</taxon>
        <taxon>Bacillati</taxon>
        <taxon>Actinomycetota</taxon>
        <taxon>Actinomycetes</taxon>
        <taxon>Kitasatosporales</taxon>
        <taxon>Streptomycetaceae</taxon>
        <taxon>Streptomyces</taxon>
    </lineage>
</organism>
<dbReference type="Pfam" id="PF13328">
    <property type="entry name" value="HD_4"/>
    <property type="match status" value="1"/>
</dbReference>
<reference evidence="2 3" key="1">
    <citation type="submission" date="2024-10" db="EMBL/GenBank/DDBJ databases">
        <title>The Natural Products Discovery Center: Release of the First 8490 Sequenced Strains for Exploring Actinobacteria Biosynthetic Diversity.</title>
        <authorList>
            <person name="Kalkreuter E."/>
            <person name="Kautsar S.A."/>
            <person name="Yang D."/>
            <person name="Bader C.D."/>
            <person name="Teijaro C.N."/>
            <person name="Fluegel L."/>
            <person name="Davis C.M."/>
            <person name="Simpson J.R."/>
            <person name="Lauterbach L."/>
            <person name="Steele A.D."/>
            <person name="Gui C."/>
            <person name="Meng S."/>
            <person name="Li G."/>
            <person name="Viehrig K."/>
            <person name="Ye F."/>
            <person name="Su P."/>
            <person name="Kiefer A.F."/>
            <person name="Nichols A."/>
            <person name="Cepeda A.J."/>
            <person name="Yan W."/>
            <person name="Fan B."/>
            <person name="Jiang Y."/>
            <person name="Adhikari A."/>
            <person name="Zheng C.-J."/>
            <person name="Schuster L."/>
            <person name="Cowan T.M."/>
            <person name="Smanski M.J."/>
            <person name="Chevrette M.G."/>
            <person name="De Carvalho L.P.S."/>
            <person name="Shen B."/>
        </authorList>
    </citation>
    <scope>NUCLEOTIDE SEQUENCE [LARGE SCALE GENOMIC DNA]</scope>
    <source>
        <strain evidence="2 3">NPDC006488</strain>
    </source>
</reference>
<evidence type="ECO:0000259" key="1">
    <source>
        <dbReference type="SMART" id="SM00471"/>
    </source>
</evidence>
<dbReference type="Gene3D" id="1.10.3210.10">
    <property type="entry name" value="Hypothetical protein af1432"/>
    <property type="match status" value="1"/>
</dbReference>
<name>A0ABW6LX15_9ACTN</name>
<dbReference type="PANTHER" id="PTHR46246">
    <property type="entry name" value="GUANOSINE-3',5'-BIS(DIPHOSPHATE) 3'-PYROPHOSPHOHYDROLASE MESH1"/>
    <property type="match status" value="1"/>
</dbReference>
<protein>
    <submittedName>
        <fullName evidence="2">HD domain-containing protein</fullName>
    </submittedName>
</protein>
<dbReference type="PANTHER" id="PTHR46246:SF1">
    <property type="entry name" value="GUANOSINE-3',5'-BIS(DIPHOSPHATE) 3'-PYROPHOSPHOHYDROLASE MESH1"/>
    <property type="match status" value="1"/>
</dbReference>
<evidence type="ECO:0000313" key="3">
    <source>
        <dbReference type="Proteomes" id="UP001601303"/>
    </source>
</evidence>
<keyword evidence="3" id="KW-1185">Reference proteome</keyword>
<dbReference type="InterPro" id="IPR052194">
    <property type="entry name" value="MESH1"/>
</dbReference>
<accession>A0ABW6LX15</accession>
<feature type="domain" description="HD/PDEase" evidence="1">
    <location>
        <begin position="42"/>
        <end position="154"/>
    </location>
</feature>
<gene>
    <name evidence="2" type="ORF">ACFYNQ_00860</name>
</gene>
<proteinExistence type="predicted"/>
<dbReference type="SUPFAM" id="SSF109604">
    <property type="entry name" value="HD-domain/PDEase-like"/>
    <property type="match status" value="1"/>
</dbReference>
<evidence type="ECO:0000313" key="2">
    <source>
        <dbReference type="EMBL" id="MFE9597110.1"/>
    </source>
</evidence>
<dbReference type="SMART" id="SM00471">
    <property type="entry name" value="HDc"/>
    <property type="match status" value="1"/>
</dbReference>
<dbReference type="Proteomes" id="UP001601303">
    <property type="component" value="Unassembled WGS sequence"/>
</dbReference>
<sequence>MANTPAVTDELGFEDWPELDRERGRHASSLATTIYAGHVRDQGTPYINHPVRVVTILRNELGVTDPDLLTLGLLHDALEISPSAEPLIESGLGGAFVQQLRSMTPDHRLERRPKQPQDADAWHSKILTLGPDELLVRLADRIDNLRDLRHSPDPARRARFLDSLTRTYLPLAARSRDVSAPLRAAYELLTTEHQRHAEAETAT</sequence>
<dbReference type="InterPro" id="IPR003607">
    <property type="entry name" value="HD/PDEase_dom"/>
</dbReference>
<dbReference type="RefSeq" id="WP_388101506.1">
    <property type="nucleotide sequence ID" value="NZ_JBIAHM010000001.1"/>
</dbReference>